<organism evidence="1 2">
    <name type="scientific">Kingdonia uniflora</name>
    <dbReference type="NCBI Taxonomy" id="39325"/>
    <lineage>
        <taxon>Eukaryota</taxon>
        <taxon>Viridiplantae</taxon>
        <taxon>Streptophyta</taxon>
        <taxon>Embryophyta</taxon>
        <taxon>Tracheophyta</taxon>
        <taxon>Spermatophyta</taxon>
        <taxon>Magnoliopsida</taxon>
        <taxon>Ranunculales</taxon>
        <taxon>Circaeasteraceae</taxon>
        <taxon>Kingdonia</taxon>
    </lineage>
</organism>
<proteinExistence type="predicted"/>
<protein>
    <submittedName>
        <fullName evidence="1">Uncharacterized protein</fullName>
    </submittedName>
</protein>
<dbReference type="AlphaFoldDB" id="A0A7J7P4M6"/>
<dbReference type="Proteomes" id="UP000541444">
    <property type="component" value="Unassembled WGS sequence"/>
</dbReference>
<keyword evidence="2" id="KW-1185">Reference proteome</keyword>
<gene>
    <name evidence="1" type="ORF">GIB67_024438</name>
</gene>
<accession>A0A7J7P4M6</accession>
<feature type="non-terminal residue" evidence="1">
    <location>
        <position position="1"/>
    </location>
</feature>
<evidence type="ECO:0000313" key="1">
    <source>
        <dbReference type="EMBL" id="KAF6174416.1"/>
    </source>
</evidence>
<sequence>KNEVITRRKLSNPLGFSKNSFRSNIRKKDNLSPLYIKETRNYKIERISRKNNA</sequence>
<comment type="caution">
    <text evidence="1">The sequence shown here is derived from an EMBL/GenBank/DDBJ whole genome shotgun (WGS) entry which is preliminary data.</text>
</comment>
<reference evidence="1 2" key="1">
    <citation type="journal article" date="2020" name="IScience">
        <title>Genome Sequencing of the Endangered Kingdonia uniflora (Circaeasteraceae, Ranunculales) Reveals Potential Mechanisms of Evolutionary Specialization.</title>
        <authorList>
            <person name="Sun Y."/>
            <person name="Deng T."/>
            <person name="Zhang A."/>
            <person name="Moore M.J."/>
            <person name="Landis J.B."/>
            <person name="Lin N."/>
            <person name="Zhang H."/>
            <person name="Zhang X."/>
            <person name="Huang J."/>
            <person name="Zhang X."/>
            <person name="Sun H."/>
            <person name="Wang H."/>
        </authorList>
    </citation>
    <scope>NUCLEOTIDE SEQUENCE [LARGE SCALE GENOMIC DNA]</scope>
    <source>
        <strain evidence="1">TB1705</strain>
        <tissue evidence="1">Leaf</tissue>
    </source>
</reference>
<name>A0A7J7P4M6_9MAGN</name>
<dbReference type="EMBL" id="JACGCM010000267">
    <property type="protein sequence ID" value="KAF6174416.1"/>
    <property type="molecule type" value="Genomic_DNA"/>
</dbReference>
<evidence type="ECO:0000313" key="2">
    <source>
        <dbReference type="Proteomes" id="UP000541444"/>
    </source>
</evidence>